<gene>
    <name evidence="2" type="ORF">N7498_002229</name>
</gene>
<dbReference type="GeneID" id="83176592"/>
<reference evidence="2" key="2">
    <citation type="journal article" date="2023" name="IMA Fungus">
        <title>Comparative genomic study of the Penicillium genus elucidates a diverse pangenome and 15 lateral gene transfer events.</title>
        <authorList>
            <person name="Petersen C."/>
            <person name="Sorensen T."/>
            <person name="Nielsen M.R."/>
            <person name="Sondergaard T.E."/>
            <person name="Sorensen J.L."/>
            <person name="Fitzpatrick D.A."/>
            <person name="Frisvad J.C."/>
            <person name="Nielsen K.L."/>
        </authorList>
    </citation>
    <scope>NUCLEOTIDE SEQUENCE</scope>
    <source>
        <strain evidence="2">IBT 15544</strain>
    </source>
</reference>
<organism evidence="2 3">
    <name type="scientific">Penicillium cinerascens</name>
    <dbReference type="NCBI Taxonomy" id="70096"/>
    <lineage>
        <taxon>Eukaryota</taxon>
        <taxon>Fungi</taxon>
        <taxon>Dikarya</taxon>
        <taxon>Ascomycota</taxon>
        <taxon>Pezizomycotina</taxon>
        <taxon>Eurotiomycetes</taxon>
        <taxon>Eurotiomycetidae</taxon>
        <taxon>Eurotiales</taxon>
        <taxon>Aspergillaceae</taxon>
        <taxon>Penicillium</taxon>
    </lineage>
</organism>
<sequence>MYARPYDWPTFNNYRAPPSQDNLPTEIFSAQWLKREIARSVLQQDLPVSALAEAEVAVENLKRWDMPSDPPEVKPTDPATFSKTSAENSGHASHQALEAGLPQETGSSHARTHLHGHQRRKWHH</sequence>
<proteinExistence type="predicted"/>
<dbReference type="Proteomes" id="UP001150904">
    <property type="component" value="Unassembled WGS sequence"/>
</dbReference>
<dbReference type="AlphaFoldDB" id="A0A9W9TAQ2"/>
<accession>A0A9W9TAQ2</accession>
<feature type="region of interest" description="Disordered" evidence="1">
    <location>
        <begin position="63"/>
        <end position="124"/>
    </location>
</feature>
<evidence type="ECO:0000313" key="2">
    <source>
        <dbReference type="EMBL" id="KAJ5215822.1"/>
    </source>
</evidence>
<reference evidence="2" key="1">
    <citation type="submission" date="2022-12" db="EMBL/GenBank/DDBJ databases">
        <authorList>
            <person name="Petersen C."/>
        </authorList>
    </citation>
    <scope>NUCLEOTIDE SEQUENCE</scope>
    <source>
        <strain evidence="2">IBT 15544</strain>
    </source>
</reference>
<feature type="compositionally biased region" description="Polar residues" evidence="1">
    <location>
        <begin position="79"/>
        <end position="92"/>
    </location>
</feature>
<protein>
    <submittedName>
        <fullName evidence="2">Uncharacterized protein</fullName>
    </submittedName>
</protein>
<feature type="compositionally biased region" description="Basic and acidic residues" evidence="1">
    <location>
        <begin position="63"/>
        <end position="75"/>
    </location>
</feature>
<evidence type="ECO:0000256" key="1">
    <source>
        <dbReference type="SAM" id="MobiDB-lite"/>
    </source>
</evidence>
<name>A0A9W9TAQ2_9EURO</name>
<comment type="caution">
    <text evidence="2">The sequence shown here is derived from an EMBL/GenBank/DDBJ whole genome shotgun (WGS) entry which is preliminary data.</text>
</comment>
<dbReference type="RefSeq" id="XP_058311635.1">
    <property type="nucleotide sequence ID" value="XM_058449291.1"/>
</dbReference>
<dbReference type="OrthoDB" id="4508983at2759"/>
<feature type="compositionally biased region" description="Basic residues" evidence="1">
    <location>
        <begin position="110"/>
        <end position="124"/>
    </location>
</feature>
<evidence type="ECO:0000313" key="3">
    <source>
        <dbReference type="Proteomes" id="UP001150904"/>
    </source>
</evidence>
<dbReference type="EMBL" id="JAPQKR010000005">
    <property type="protein sequence ID" value="KAJ5215822.1"/>
    <property type="molecule type" value="Genomic_DNA"/>
</dbReference>
<keyword evidence="3" id="KW-1185">Reference proteome</keyword>